<dbReference type="EMBL" id="SNRX01000001">
    <property type="protein sequence ID" value="KAA6303501.1"/>
    <property type="molecule type" value="Genomic_DNA"/>
</dbReference>
<gene>
    <name evidence="1" type="ORF">EZS26_000052</name>
</gene>
<accession>A0A5M8P511</accession>
<evidence type="ECO:0000313" key="1">
    <source>
        <dbReference type="EMBL" id="KAA6303501.1"/>
    </source>
</evidence>
<reference evidence="1 2" key="1">
    <citation type="submission" date="2019-03" db="EMBL/GenBank/DDBJ databases">
        <title>Single cell metagenomics reveals metabolic interactions within the superorganism composed of flagellate Streblomastix strix and complex community of Bacteroidetes bacteria on its surface.</title>
        <authorList>
            <person name="Treitli S.C."/>
            <person name="Kolisko M."/>
            <person name="Husnik F."/>
            <person name="Keeling P."/>
            <person name="Hampl V."/>
        </authorList>
    </citation>
    <scope>NUCLEOTIDE SEQUENCE [LARGE SCALE GENOMIC DNA]</scope>
    <source>
        <strain evidence="1">St1</strain>
    </source>
</reference>
<dbReference type="AlphaFoldDB" id="A0A5M8P511"/>
<dbReference type="Proteomes" id="UP000324575">
    <property type="component" value="Unassembled WGS sequence"/>
</dbReference>
<evidence type="ECO:0000313" key="2">
    <source>
        <dbReference type="Proteomes" id="UP000324575"/>
    </source>
</evidence>
<protein>
    <submittedName>
        <fullName evidence="1">Uncharacterized protein</fullName>
    </submittedName>
</protein>
<comment type="caution">
    <text evidence="1">The sequence shown here is derived from an EMBL/GenBank/DDBJ whole genome shotgun (WGS) entry which is preliminary data.</text>
</comment>
<proteinExistence type="predicted"/>
<organism evidence="1 2">
    <name type="scientific">Candidatus Ordinivivax streblomastigis</name>
    <dbReference type="NCBI Taxonomy" id="2540710"/>
    <lineage>
        <taxon>Bacteria</taxon>
        <taxon>Pseudomonadati</taxon>
        <taxon>Bacteroidota</taxon>
        <taxon>Bacteroidia</taxon>
        <taxon>Bacteroidales</taxon>
        <taxon>Candidatus Ordinivivax</taxon>
    </lineage>
</organism>
<name>A0A5M8P511_9BACT</name>
<sequence length="126" mass="14447">MVKRIAAQYVCLPSVPVLKQHVVELDETVFRNVFPLEREIASVSFFNGILILLKQDIHPVDLFNRLKMESEQQPQTSIFQLLEQQSFTKIKKGDTVFSYLLEGIDLLTAKFGTSNSRSHCHIQRLG</sequence>